<protein>
    <submittedName>
        <fullName evidence="2">Uncharacterized protein</fullName>
    </submittedName>
</protein>
<accession>A0ABN9PCW7</accession>
<comment type="caution">
    <text evidence="2">The sequence shown here is derived from an EMBL/GenBank/DDBJ whole genome shotgun (WGS) entry which is preliminary data.</text>
</comment>
<keyword evidence="3" id="KW-1185">Reference proteome</keyword>
<gene>
    <name evidence="2" type="ORF">PCOR1329_LOCUS860</name>
</gene>
<feature type="region of interest" description="Disordered" evidence="1">
    <location>
        <begin position="1"/>
        <end position="135"/>
    </location>
</feature>
<evidence type="ECO:0000313" key="3">
    <source>
        <dbReference type="Proteomes" id="UP001189429"/>
    </source>
</evidence>
<dbReference type="EMBL" id="CAUYUJ010000202">
    <property type="protein sequence ID" value="CAK0789229.1"/>
    <property type="molecule type" value="Genomic_DNA"/>
</dbReference>
<evidence type="ECO:0000256" key="1">
    <source>
        <dbReference type="SAM" id="MobiDB-lite"/>
    </source>
</evidence>
<feature type="non-terminal residue" evidence="2">
    <location>
        <position position="135"/>
    </location>
</feature>
<feature type="compositionally biased region" description="Pro residues" evidence="1">
    <location>
        <begin position="54"/>
        <end position="68"/>
    </location>
</feature>
<feature type="compositionally biased region" description="Low complexity" evidence="1">
    <location>
        <begin position="100"/>
        <end position="125"/>
    </location>
</feature>
<proteinExistence type="predicted"/>
<sequence>MTTRSARNLLVAAQPRRHGHGRRALQRAGAIDAAAGEVARAAEGAELEARAPSSRPPPTSTSTLPPPGWVGTEAACLPRARRRRGGRPLRPGGPPSVGDAGAAEAAAAGAPRTATAAPARPSAALGRRRASRRAR</sequence>
<organism evidence="2 3">
    <name type="scientific">Prorocentrum cordatum</name>
    <dbReference type="NCBI Taxonomy" id="2364126"/>
    <lineage>
        <taxon>Eukaryota</taxon>
        <taxon>Sar</taxon>
        <taxon>Alveolata</taxon>
        <taxon>Dinophyceae</taxon>
        <taxon>Prorocentrales</taxon>
        <taxon>Prorocentraceae</taxon>
        <taxon>Prorocentrum</taxon>
    </lineage>
</organism>
<feature type="compositionally biased region" description="Basic residues" evidence="1">
    <location>
        <begin position="15"/>
        <end position="25"/>
    </location>
</feature>
<evidence type="ECO:0000313" key="2">
    <source>
        <dbReference type="EMBL" id="CAK0789229.1"/>
    </source>
</evidence>
<name>A0ABN9PCW7_9DINO</name>
<dbReference type="Proteomes" id="UP001189429">
    <property type="component" value="Unassembled WGS sequence"/>
</dbReference>
<reference evidence="2" key="1">
    <citation type="submission" date="2023-10" db="EMBL/GenBank/DDBJ databases">
        <authorList>
            <person name="Chen Y."/>
            <person name="Shah S."/>
            <person name="Dougan E. K."/>
            <person name="Thang M."/>
            <person name="Chan C."/>
        </authorList>
    </citation>
    <scope>NUCLEOTIDE SEQUENCE [LARGE SCALE GENOMIC DNA]</scope>
</reference>
<feature type="compositionally biased region" description="Basic residues" evidence="1">
    <location>
        <begin position="126"/>
        <end position="135"/>
    </location>
</feature>
<feature type="compositionally biased region" description="Low complexity" evidence="1">
    <location>
        <begin position="26"/>
        <end position="44"/>
    </location>
</feature>